<dbReference type="CDD" id="cd11642">
    <property type="entry name" value="SUMT"/>
    <property type="match status" value="1"/>
</dbReference>
<evidence type="ECO:0000313" key="8">
    <source>
        <dbReference type="EMBL" id="PXF46148.1"/>
    </source>
</evidence>
<dbReference type="InterPro" id="IPR014777">
    <property type="entry name" value="4pyrrole_Mease_sub1"/>
</dbReference>
<dbReference type="OrthoDB" id="508204at2759"/>
<dbReference type="NCBIfam" id="NF004790">
    <property type="entry name" value="PRK06136.1"/>
    <property type="match status" value="1"/>
</dbReference>
<evidence type="ECO:0000259" key="7">
    <source>
        <dbReference type="Pfam" id="PF00590"/>
    </source>
</evidence>
<reference evidence="8 9" key="1">
    <citation type="journal article" date="2018" name="Mol. Biol. Evol.">
        <title>Analysis of the draft genome of the red seaweed Gracilariopsis chorda provides insights into genome size evolution in Rhodophyta.</title>
        <authorList>
            <person name="Lee J."/>
            <person name="Yang E.C."/>
            <person name="Graf L."/>
            <person name="Yang J.H."/>
            <person name="Qiu H."/>
            <person name="Zel Zion U."/>
            <person name="Chan C.X."/>
            <person name="Stephens T.G."/>
            <person name="Weber A.P.M."/>
            <person name="Boo G.H."/>
            <person name="Boo S.M."/>
            <person name="Kim K.M."/>
            <person name="Shin Y."/>
            <person name="Jung M."/>
            <person name="Lee S.J."/>
            <person name="Yim H.S."/>
            <person name="Lee J.H."/>
            <person name="Bhattacharya D."/>
            <person name="Yoon H.S."/>
        </authorList>
    </citation>
    <scope>NUCLEOTIDE SEQUENCE [LARGE SCALE GENOMIC DNA]</scope>
    <source>
        <strain evidence="8 9">SKKU-2015</strain>
        <tissue evidence="8">Whole body</tissue>
    </source>
</reference>
<evidence type="ECO:0000313" key="9">
    <source>
        <dbReference type="Proteomes" id="UP000247409"/>
    </source>
</evidence>
<feature type="compositionally biased region" description="Polar residues" evidence="6">
    <location>
        <begin position="33"/>
        <end position="50"/>
    </location>
</feature>
<dbReference type="Gene3D" id="3.40.1010.10">
    <property type="entry name" value="Cobalt-precorrin-4 Transmethylase, Domain 1"/>
    <property type="match status" value="1"/>
</dbReference>
<dbReference type="GO" id="GO:0032259">
    <property type="term" value="P:methylation"/>
    <property type="evidence" value="ECO:0007669"/>
    <property type="project" value="UniProtKB-KW"/>
</dbReference>
<evidence type="ECO:0000256" key="4">
    <source>
        <dbReference type="ARBA" id="ARBA00022691"/>
    </source>
</evidence>
<dbReference type="PANTHER" id="PTHR45790:SF3">
    <property type="entry name" value="S-ADENOSYL-L-METHIONINE-DEPENDENT UROPORPHYRINOGEN III METHYLTRANSFERASE, CHLOROPLASTIC"/>
    <property type="match status" value="1"/>
</dbReference>
<evidence type="ECO:0000256" key="2">
    <source>
        <dbReference type="ARBA" id="ARBA00022603"/>
    </source>
</evidence>
<feature type="compositionally biased region" description="Basic residues" evidence="6">
    <location>
        <begin position="21"/>
        <end position="31"/>
    </location>
</feature>
<keyword evidence="5" id="KW-0627">Porphyrin biosynthesis</keyword>
<name>A0A2V3IVH7_9FLOR</name>
<keyword evidence="9" id="KW-1185">Reference proteome</keyword>
<dbReference type="Gene3D" id="3.30.950.10">
    <property type="entry name" value="Methyltransferase, Cobalt-precorrin-4 Transmethylase, Domain 2"/>
    <property type="match status" value="1"/>
</dbReference>
<feature type="domain" description="Tetrapyrrole methylase" evidence="7">
    <location>
        <begin position="53"/>
        <end position="258"/>
    </location>
</feature>
<dbReference type="Pfam" id="PF00590">
    <property type="entry name" value="TP_methylase"/>
    <property type="match status" value="1"/>
</dbReference>
<dbReference type="InterPro" id="IPR050161">
    <property type="entry name" value="Siro_Cobalamin_biosynth"/>
</dbReference>
<dbReference type="GO" id="GO:0019354">
    <property type="term" value="P:siroheme biosynthetic process"/>
    <property type="evidence" value="ECO:0007669"/>
    <property type="project" value="InterPro"/>
</dbReference>
<keyword evidence="2 8" id="KW-0489">Methyltransferase</keyword>
<dbReference type="NCBIfam" id="TIGR01469">
    <property type="entry name" value="cobA_cysG_Cterm"/>
    <property type="match status" value="1"/>
</dbReference>
<protein>
    <recommendedName>
        <fullName evidence="1">uroporphyrinogen-III C-methyltransferase</fullName>
        <ecNumber evidence="1">2.1.1.107</ecNumber>
    </recommendedName>
</protein>
<sequence length="289" mass="30533">MLSFSTPFPSTTVKQFTIPKTRCRHPPRASQKRLPTSENAAQNPSPQSKLGQVHLIGTGPSSVNHLTKGAVRKIQQASIILHDRLVSAEILSQANPSAKLISVAKGRGQGTGSQSAINQQLATYAKSGHTVARLKGGDPSIFGRLGSELEFLRRERIPVSVEAGVTTASALAARLRFPLTHAQVARGVCFVSAHEDVDWISGALLGHVTLVVYMGLHRLGDLLKRLSESGADGDVAAVAVHGVSTEDEQVVWGTIDTLHAKVLDAALSSPTIVVIGNVVRLACGWEGGS</sequence>
<evidence type="ECO:0000256" key="1">
    <source>
        <dbReference type="ARBA" id="ARBA00012162"/>
    </source>
</evidence>
<dbReference type="EMBL" id="NBIV01000044">
    <property type="protein sequence ID" value="PXF46148.1"/>
    <property type="molecule type" value="Genomic_DNA"/>
</dbReference>
<dbReference type="EC" id="2.1.1.107" evidence="1"/>
<dbReference type="AlphaFoldDB" id="A0A2V3IVH7"/>
<gene>
    <name evidence="8" type="ORF">BWQ96_04154</name>
</gene>
<proteinExistence type="predicted"/>
<keyword evidence="4" id="KW-0949">S-adenosyl-L-methionine</keyword>
<dbReference type="STRING" id="448386.A0A2V3IVH7"/>
<dbReference type="PANTHER" id="PTHR45790">
    <property type="entry name" value="SIROHEME SYNTHASE-RELATED"/>
    <property type="match status" value="1"/>
</dbReference>
<evidence type="ECO:0000256" key="6">
    <source>
        <dbReference type="SAM" id="MobiDB-lite"/>
    </source>
</evidence>
<organism evidence="8 9">
    <name type="scientific">Gracilariopsis chorda</name>
    <dbReference type="NCBI Taxonomy" id="448386"/>
    <lineage>
        <taxon>Eukaryota</taxon>
        <taxon>Rhodophyta</taxon>
        <taxon>Florideophyceae</taxon>
        <taxon>Rhodymeniophycidae</taxon>
        <taxon>Gracilariales</taxon>
        <taxon>Gracilariaceae</taxon>
        <taxon>Gracilariopsis</taxon>
    </lineage>
</organism>
<dbReference type="InterPro" id="IPR006366">
    <property type="entry name" value="CobA/CysG_C"/>
</dbReference>
<evidence type="ECO:0000256" key="3">
    <source>
        <dbReference type="ARBA" id="ARBA00022679"/>
    </source>
</evidence>
<comment type="caution">
    <text evidence="8">The sequence shown here is derived from an EMBL/GenBank/DDBJ whole genome shotgun (WGS) entry which is preliminary data.</text>
</comment>
<dbReference type="FunFam" id="3.40.1010.10:FF:000001">
    <property type="entry name" value="Siroheme synthase"/>
    <property type="match status" value="1"/>
</dbReference>
<dbReference type="SUPFAM" id="SSF53790">
    <property type="entry name" value="Tetrapyrrole methylase"/>
    <property type="match status" value="1"/>
</dbReference>
<keyword evidence="3 8" id="KW-0808">Transferase</keyword>
<dbReference type="GO" id="GO:0004851">
    <property type="term" value="F:uroporphyrin-III C-methyltransferase activity"/>
    <property type="evidence" value="ECO:0007669"/>
    <property type="project" value="UniProtKB-EC"/>
</dbReference>
<dbReference type="Proteomes" id="UP000247409">
    <property type="component" value="Unassembled WGS sequence"/>
</dbReference>
<feature type="region of interest" description="Disordered" evidence="6">
    <location>
        <begin position="19"/>
        <end position="54"/>
    </location>
</feature>
<accession>A0A2V3IVH7</accession>
<dbReference type="InterPro" id="IPR014776">
    <property type="entry name" value="4pyrrole_Mease_sub2"/>
</dbReference>
<dbReference type="InterPro" id="IPR000878">
    <property type="entry name" value="4pyrrol_Mease"/>
</dbReference>
<evidence type="ECO:0000256" key="5">
    <source>
        <dbReference type="ARBA" id="ARBA00023244"/>
    </source>
</evidence>
<dbReference type="InterPro" id="IPR035996">
    <property type="entry name" value="4pyrrol_Methylase_sf"/>
</dbReference>